<evidence type="ECO:0008006" key="4">
    <source>
        <dbReference type="Google" id="ProtNLM"/>
    </source>
</evidence>
<feature type="transmembrane region" description="Helical" evidence="1">
    <location>
        <begin position="165"/>
        <end position="185"/>
    </location>
</feature>
<feature type="transmembrane region" description="Helical" evidence="1">
    <location>
        <begin position="12"/>
        <end position="29"/>
    </location>
</feature>
<evidence type="ECO:0000313" key="2">
    <source>
        <dbReference type="EMBL" id="KYG69898.1"/>
    </source>
</evidence>
<reference evidence="2 3" key="1">
    <citation type="submission" date="2016-03" db="EMBL/GenBank/DDBJ databases">
        <authorList>
            <person name="Ploux O."/>
        </authorList>
    </citation>
    <scope>NUCLEOTIDE SEQUENCE [LARGE SCALE GENOMIC DNA]</scope>
    <source>
        <strain evidence="2 3">BER2</strain>
    </source>
</reference>
<dbReference type="RefSeq" id="WP_063243110.1">
    <property type="nucleotide sequence ID" value="NZ_LUKF01000005.1"/>
</dbReference>
<dbReference type="Proteomes" id="UP000075391">
    <property type="component" value="Unassembled WGS sequence"/>
</dbReference>
<proteinExistence type="predicted"/>
<feature type="transmembrane region" description="Helical" evidence="1">
    <location>
        <begin position="194"/>
        <end position="210"/>
    </location>
</feature>
<dbReference type="PANTHER" id="PTHR37422">
    <property type="entry name" value="TEICHURONIC ACID BIOSYNTHESIS PROTEIN TUAE"/>
    <property type="match status" value="1"/>
</dbReference>
<feature type="transmembrane region" description="Helical" evidence="1">
    <location>
        <begin position="59"/>
        <end position="79"/>
    </location>
</feature>
<sequence length="417" mass="46354">MSERNLFFKKDIGFYAGIALATPFLASVLPSAVLYLSLLTLVPFCLFVLSKVRCADLRYFNFLIGAFSVLLLTYVFSLFTTGTPFVFEVVRGIVGALVLISVYLLGRTSPERNTAMYDGFTFALIPVTLILSILALIKMSLLMRGSEVPFMNMPYPQAASLKSDYNIFAFTMLFAALLALGKLIYGKNAKPKRLLYLLMFTLFAVCSIASGSRRILIMAPLVMGSFFAIGAIKNGRTKKTWKLLLTGASVLVVMLVVFKVTYFNVFMKYLLESMSVDNLLGFLSRVDRWAMGWDLISKQSWFKPMGFAYHKVFACHFNDCTIYDYPHLTIFSEWLVSGILGLILSVAIFCFIMRLIVKAGNLGVVTGVSFIAAAAVPHALISGDILVSNPQFLGVLLVLCSLCDQKDLELSFLRKNQ</sequence>
<dbReference type="EMBL" id="LUKF01000005">
    <property type="protein sequence ID" value="KYG69898.1"/>
    <property type="molecule type" value="Genomic_DNA"/>
</dbReference>
<comment type="caution">
    <text evidence="2">The sequence shown here is derived from an EMBL/GenBank/DDBJ whole genome shotgun (WGS) entry which is preliminary data.</text>
</comment>
<dbReference type="InterPro" id="IPR051533">
    <property type="entry name" value="WaaL-like"/>
</dbReference>
<keyword evidence="1" id="KW-1133">Transmembrane helix</keyword>
<feature type="transmembrane region" description="Helical" evidence="1">
    <location>
        <begin position="362"/>
        <end position="381"/>
    </location>
</feature>
<dbReference type="PANTHER" id="PTHR37422:SF13">
    <property type="entry name" value="LIPOPOLYSACCHARIDE BIOSYNTHESIS PROTEIN PA4999-RELATED"/>
    <property type="match status" value="1"/>
</dbReference>
<feature type="transmembrane region" description="Helical" evidence="1">
    <location>
        <begin position="117"/>
        <end position="145"/>
    </location>
</feature>
<feature type="transmembrane region" description="Helical" evidence="1">
    <location>
        <begin position="216"/>
        <end position="232"/>
    </location>
</feature>
<dbReference type="OrthoDB" id="10018944at2"/>
<gene>
    <name evidence="2" type="ORF">AZI85_16015</name>
</gene>
<evidence type="ECO:0000256" key="1">
    <source>
        <dbReference type="SAM" id="Phobius"/>
    </source>
</evidence>
<evidence type="ECO:0000313" key="3">
    <source>
        <dbReference type="Proteomes" id="UP000075391"/>
    </source>
</evidence>
<keyword evidence="1" id="KW-0812">Transmembrane</keyword>
<name>A0A150WTP0_BDEBC</name>
<feature type="transmembrane region" description="Helical" evidence="1">
    <location>
        <begin position="35"/>
        <end position="52"/>
    </location>
</feature>
<protein>
    <recommendedName>
        <fullName evidence="4">O-antigen polymerase</fullName>
    </recommendedName>
</protein>
<keyword evidence="1" id="KW-0472">Membrane</keyword>
<feature type="transmembrane region" description="Helical" evidence="1">
    <location>
        <begin position="244"/>
        <end position="265"/>
    </location>
</feature>
<organism evidence="2 3">
    <name type="scientific">Bdellovibrio bacteriovorus</name>
    <dbReference type="NCBI Taxonomy" id="959"/>
    <lineage>
        <taxon>Bacteria</taxon>
        <taxon>Pseudomonadati</taxon>
        <taxon>Bdellovibrionota</taxon>
        <taxon>Bdellovibrionia</taxon>
        <taxon>Bdellovibrionales</taxon>
        <taxon>Pseudobdellovibrionaceae</taxon>
        <taxon>Bdellovibrio</taxon>
    </lineage>
</organism>
<dbReference type="AlphaFoldDB" id="A0A150WTP0"/>
<feature type="transmembrane region" description="Helical" evidence="1">
    <location>
        <begin position="334"/>
        <end position="355"/>
    </location>
</feature>
<feature type="transmembrane region" description="Helical" evidence="1">
    <location>
        <begin position="85"/>
        <end position="105"/>
    </location>
</feature>
<accession>A0A150WTP0</accession>